<comment type="caution">
    <text evidence="2">The sequence shown here is derived from an EMBL/GenBank/DDBJ whole genome shotgun (WGS) entry which is preliminary data.</text>
</comment>
<proteinExistence type="predicted"/>
<dbReference type="RefSeq" id="WP_122298662.1">
    <property type="nucleotide sequence ID" value="NZ_BQNZ01000003.1"/>
</dbReference>
<reference evidence="2" key="1">
    <citation type="submission" date="2022-01" db="EMBL/GenBank/DDBJ databases">
        <title>Novel bile acid biosynthetic pathways are enriched in the microbiome of centenarians.</title>
        <authorList>
            <person name="Sato Y."/>
            <person name="Atarashi K."/>
            <person name="Plichta R.D."/>
            <person name="Arai Y."/>
            <person name="Sasajima S."/>
            <person name="Kearney M.S."/>
            <person name="Suda W."/>
            <person name="Takeshita K."/>
            <person name="Sasaki T."/>
            <person name="Okamoto S."/>
            <person name="Skelly N.A."/>
            <person name="Okamura Y."/>
            <person name="Vlamakis H."/>
            <person name="Li Y."/>
            <person name="Tanoue T."/>
            <person name="Takei H."/>
            <person name="Nittono H."/>
            <person name="Narushima S."/>
            <person name="Irie J."/>
            <person name="Itoh H."/>
            <person name="Moriya K."/>
            <person name="Sugiura Y."/>
            <person name="Suematsu M."/>
            <person name="Moritoki N."/>
            <person name="Shibata S."/>
            <person name="Littman R.D."/>
            <person name="Fischbach A.M."/>
            <person name="Uwamino Y."/>
            <person name="Inoue T."/>
            <person name="Honda A."/>
            <person name="Hattori M."/>
            <person name="Murai T."/>
            <person name="Xavier J.R."/>
            <person name="Hirose N."/>
            <person name="Honda K."/>
        </authorList>
    </citation>
    <scope>NUCLEOTIDE SEQUENCE</scope>
    <source>
        <strain evidence="2">CE91-St3</strain>
    </source>
</reference>
<gene>
    <name evidence="2" type="ORF">CE91St3_30540</name>
</gene>
<feature type="region of interest" description="Disordered" evidence="1">
    <location>
        <begin position="1"/>
        <end position="20"/>
    </location>
</feature>
<sequence>MPASKQAARDAGAMAHSSPISLNTAPTSLVQPHSCNTAQAQQAKASRVFCILFIRFIIYLFTAKTSQSVNTHIGETQVPDRTSYAADEYNNVSRLPLTEERENTMDDTKREWKQKIDVIPQFAFILIQYICT</sequence>
<evidence type="ECO:0000313" key="3">
    <source>
        <dbReference type="Proteomes" id="UP001055114"/>
    </source>
</evidence>
<evidence type="ECO:0000313" key="2">
    <source>
        <dbReference type="EMBL" id="GKH73191.1"/>
    </source>
</evidence>
<evidence type="ECO:0000256" key="1">
    <source>
        <dbReference type="SAM" id="MobiDB-lite"/>
    </source>
</evidence>
<dbReference type="AlphaFoldDB" id="A0AA37NS20"/>
<dbReference type="EMBL" id="BQNZ01000003">
    <property type="protein sequence ID" value="GKH73191.1"/>
    <property type="molecule type" value="Genomic_DNA"/>
</dbReference>
<name>A0AA37NS20_9BACT</name>
<accession>A0AA37NS20</accession>
<protein>
    <submittedName>
        <fullName evidence="2">Uncharacterized protein</fullName>
    </submittedName>
</protein>
<organism evidence="2 3">
    <name type="scientific">Parabacteroides merdae</name>
    <dbReference type="NCBI Taxonomy" id="46503"/>
    <lineage>
        <taxon>Bacteria</taxon>
        <taxon>Pseudomonadati</taxon>
        <taxon>Bacteroidota</taxon>
        <taxon>Bacteroidia</taxon>
        <taxon>Bacteroidales</taxon>
        <taxon>Tannerellaceae</taxon>
        <taxon>Parabacteroides</taxon>
    </lineage>
</organism>
<dbReference type="Proteomes" id="UP001055114">
    <property type="component" value="Unassembled WGS sequence"/>
</dbReference>